<evidence type="ECO:0000313" key="2">
    <source>
        <dbReference type="EMBL" id="GAA5146836.1"/>
    </source>
</evidence>
<dbReference type="InterPro" id="IPR013424">
    <property type="entry name" value="Ice-binding_C"/>
</dbReference>
<keyword evidence="1" id="KW-0732">Signal</keyword>
<gene>
    <name evidence="2" type="ORF">GCM10023213_40570</name>
</gene>
<feature type="signal peptide" evidence="1">
    <location>
        <begin position="1"/>
        <end position="28"/>
    </location>
</feature>
<dbReference type="RefSeq" id="WP_345738235.1">
    <property type="nucleotide sequence ID" value="NZ_BAABIA010000009.1"/>
</dbReference>
<feature type="chain" id="PRO_5045472249" description="PEP-CTERM protein-sorting domain-containing protein" evidence="1">
    <location>
        <begin position="29"/>
        <end position="282"/>
    </location>
</feature>
<accession>A0ABP9PKD8</accession>
<keyword evidence="3" id="KW-1185">Reference proteome</keyword>
<organism evidence="2 3">
    <name type="scientific">Prosthecobacter algae</name>
    <dbReference type="NCBI Taxonomy" id="1144682"/>
    <lineage>
        <taxon>Bacteria</taxon>
        <taxon>Pseudomonadati</taxon>
        <taxon>Verrucomicrobiota</taxon>
        <taxon>Verrucomicrobiia</taxon>
        <taxon>Verrucomicrobiales</taxon>
        <taxon>Verrucomicrobiaceae</taxon>
        <taxon>Prosthecobacter</taxon>
    </lineage>
</organism>
<dbReference type="NCBIfam" id="TIGR02595">
    <property type="entry name" value="PEP_CTERM"/>
    <property type="match status" value="1"/>
</dbReference>
<name>A0ABP9PKD8_9BACT</name>
<proteinExistence type="predicted"/>
<dbReference type="Proteomes" id="UP001499852">
    <property type="component" value="Unassembled WGS sequence"/>
</dbReference>
<protein>
    <recommendedName>
        <fullName evidence="4">PEP-CTERM protein-sorting domain-containing protein</fullName>
    </recommendedName>
</protein>
<sequence length="282" mass="29092">MKPRTFHVPALCPLLAVLALVATFQAPAAVLLQDSFDNGIKATPDTTSIGNWTNFSDAAVTETGGLLTVTTTSSGVSNSSNFSTAVRPELNPFTSTIQFSVTDFDLTGTGDYAADNNGRFRIGLTSTLGSFFGANDAFALEINSGGHGFRLGAKADNTSGDPSGAAASGTAFATPITAFDFIFTSTTWDLVLYSGETTLYDQSGTWSLGDAANWGTGTANTGSSSLLMAVQNTNATGTPTGFKSFSIGSIEVSATVVPEPSRALLLGLAGLGLLLKRPRREA</sequence>
<evidence type="ECO:0000313" key="3">
    <source>
        <dbReference type="Proteomes" id="UP001499852"/>
    </source>
</evidence>
<reference evidence="3" key="1">
    <citation type="journal article" date="2019" name="Int. J. Syst. Evol. Microbiol.">
        <title>The Global Catalogue of Microorganisms (GCM) 10K type strain sequencing project: providing services to taxonomists for standard genome sequencing and annotation.</title>
        <authorList>
            <consortium name="The Broad Institute Genomics Platform"/>
            <consortium name="The Broad Institute Genome Sequencing Center for Infectious Disease"/>
            <person name="Wu L."/>
            <person name="Ma J."/>
        </authorList>
    </citation>
    <scope>NUCLEOTIDE SEQUENCE [LARGE SCALE GENOMIC DNA]</scope>
    <source>
        <strain evidence="3">JCM 18053</strain>
    </source>
</reference>
<dbReference type="EMBL" id="BAABIA010000009">
    <property type="protein sequence ID" value="GAA5146836.1"/>
    <property type="molecule type" value="Genomic_DNA"/>
</dbReference>
<comment type="caution">
    <text evidence="2">The sequence shown here is derived from an EMBL/GenBank/DDBJ whole genome shotgun (WGS) entry which is preliminary data.</text>
</comment>
<evidence type="ECO:0000256" key="1">
    <source>
        <dbReference type="SAM" id="SignalP"/>
    </source>
</evidence>
<evidence type="ECO:0008006" key="4">
    <source>
        <dbReference type="Google" id="ProtNLM"/>
    </source>
</evidence>